<dbReference type="GO" id="GO:0051539">
    <property type="term" value="F:4 iron, 4 sulfur cluster binding"/>
    <property type="evidence" value="ECO:0007669"/>
    <property type="project" value="EnsemblFungi"/>
</dbReference>
<evidence type="ECO:0000256" key="8">
    <source>
        <dbReference type="ARBA" id="ARBA00054092"/>
    </source>
</evidence>
<evidence type="ECO:0000256" key="2">
    <source>
        <dbReference type="ARBA" id="ARBA00005156"/>
    </source>
</evidence>
<dbReference type="PANTHER" id="PTHR10762:SF2">
    <property type="entry name" value="2-(3-AMINO-3-CARBOXYPROPYL)HISTIDINE SYNTHASE SUBUNIT 2"/>
    <property type="match status" value="1"/>
</dbReference>
<dbReference type="Proteomes" id="UP000094285">
    <property type="component" value="Unassembled WGS sequence"/>
</dbReference>
<dbReference type="GO" id="GO:0120513">
    <property type="term" value="C:2-(3-amino-3-carboxypropyl)histidine synthase complex"/>
    <property type="evidence" value="ECO:0007669"/>
    <property type="project" value="EnsemblFungi"/>
</dbReference>
<feature type="compositionally biased region" description="Acidic residues" evidence="10">
    <location>
        <begin position="453"/>
        <end position="471"/>
    </location>
</feature>
<dbReference type="SFLD" id="SFLDS00032">
    <property type="entry name" value="Radical_SAM_3-amino-3-carboxyp"/>
    <property type="match status" value="1"/>
</dbReference>
<comment type="subunit">
    <text evidence="7">Component of the 2-(3-amino-3-carboxypropyl)histidine synthase complex composed of DPH1, DPH2, DPH3 and a NADH-dependent reductase, predominantly CBR1.</text>
</comment>
<comment type="function">
    <text evidence="9">Required for the first step of diphthamide biosynthesis, a post-translational modification of histidine which occurs in elongation factor 2. DPH1 and DPH2 transfer a 3-amino-3-carboxypropyl (ACP) group from S-adenosyl-L-methionine (SAM) to a histidine residue, the reaction is assisted by a reduction system comprising DPH3 and a NADH-dependent reductase. Facilitates the reduction of the catalytic iron-sulfur cluster found in the DPH1 subunit.</text>
</comment>
<dbReference type="InterPro" id="IPR042263">
    <property type="entry name" value="DPH1/DPH2_1"/>
</dbReference>
<dbReference type="GO" id="GO:0017183">
    <property type="term" value="P:protein histidyl modification to diphthamide"/>
    <property type="evidence" value="ECO:0007669"/>
    <property type="project" value="UniProtKB-UniPathway"/>
</dbReference>
<dbReference type="SFLD" id="SFLDG01121">
    <property type="entry name" value="Diphthamide_biosynthesis"/>
    <property type="match status" value="1"/>
</dbReference>
<dbReference type="InterPro" id="IPR016435">
    <property type="entry name" value="DPH1/DPH2"/>
</dbReference>
<dbReference type="EMBL" id="KV453914">
    <property type="protein sequence ID" value="ODV77736.1"/>
    <property type="molecule type" value="Genomic_DNA"/>
</dbReference>
<comment type="similarity">
    <text evidence="3 9">Belongs to the DPH1/DPH2 family. DPH2 subfamily.</text>
</comment>
<accession>A0A1E4SE43</accession>
<evidence type="ECO:0000256" key="5">
    <source>
        <dbReference type="ARBA" id="ARBA00023004"/>
    </source>
</evidence>
<dbReference type="Gene3D" id="3.40.50.11860">
    <property type="entry name" value="Diphthamide synthesis DPH1/DPH2 domain 3"/>
    <property type="match status" value="1"/>
</dbReference>
<gene>
    <name evidence="11" type="ORF">CANTADRAFT_26811</name>
</gene>
<dbReference type="OrthoDB" id="449241at2759"/>
<comment type="subcellular location">
    <subcellularLocation>
        <location evidence="9">Cytoplasm</location>
    </subcellularLocation>
</comment>
<dbReference type="GeneID" id="30982029"/>
<comment type="function">
    <text evidence="8">Required for the first step of diphthamide biosynthesis, a post-translational modification of histidine which occurs in elongation factor 2. DPH1 and DPH2 transfer a 3-amino-3-carboxypropyl (ACP) group from S-adenosyl-L-methionine (SAM) to a histidine residue, the reaction is assisted by a reduction system comprising DPH3 and a NADH-dependent reductase, predominantly CBR1. Facilitates the reduction of the catalytic iron-sulfur cluster found in the DPH1 subunit.</text>
</comment>
<dbReference type="Gene3D" id="3.40.50.11840">
    <property type="entry name" value="Diphthamide synthesis DPH1/DPH2 domain 1"/>
    <property type="match status" value="1"/>
</dbReference>
<dbReference type="RefSeq" id="XP_020062858.1">
    <property type="nucleotide sequence ID" value="XM_020207892.1"/>
</dbReference>
<dbReference type="NCBIfam" id="TIGR00322">
    <property type="entry name" value="diphth2_R"/>
    <property type="match status" value="1"/>
</dbReference>
<dbReference type="InterPro" id="IPR042265">
    <property type="entry name" value="DPH1/DPH2_3"/>
</dbReference>
<proteinExistence type="inferred from homology"/>
<dbReference type="GO" id="GO:0090560">
    <property type="term" value="F:2-(3-amino-3-carboxypropyl)histidine synthase activity"/>
    <property type="evidence" value="ECO:0007669"/>
    <property type="project" value="EnsemblFungi"/>
</dbReference>
<dbReference type="STRING" id="984487.A0A1E4SE43"/>
<evidence type="ECO:0000256" key="9">
    <source>
        <dbReference type="RuleBase" id="RU364133"/>
    </source>
</evidence>
<keyword evidence="4 9" id="KW-0479">Metal-binding</keyword>
<dbReference type="AlphaFoldDB" id="A0A1E4SE43"/>
<evidence type="ECO:0000256" key="7">
    <source>
        <dbReference type="ARBA" id="ARBA00034128"/>
    </source>
</evidence>
<comment type="cofactor">
    <cofactor evidence="1">
        <name>[4Fe-4S] cluster</name>
        <dbReference type="ChEBI" id="CHEBI:49883"/>
    </cofactor>
</comment>
<evidence type="ECO:0000256" key="3">
    <source>
        <dbReference type="ARBA" id="ARBA00006179"/>
    </source>
</evidence>
<dbReference type="InterPro" id="IPR010014">
    <property type="entry name" value="DHP2"/>
</dbReference>
<dbReference type="UniPathway" id="UPA00559"/>
<dbReference type="PANTHER" id="PTHR10762">
    <property type="entry name" value="DIPHTHAMIDE BIOSYNTHESIS PROTEIN"/>
    <property type="match status" value="1"/>
</dbReference>
<dbReference type="GO" id="GO:0046872">
    <property type="term" value="F:metal ion binding"/>
    <property type="evidence" value="ECO:0007669"/>
    <property type="project" value="UniProtKB-KW"/>
</dbReference>
<comment type="pathway">
    <text evidence="2 9">Protein modification; peptidyl-diphthamide biosynthesis.</text>
</comment>
<keyword evidence="5 9" id="KW-0408">Iron</keyword>
<dbReference type="FunFam" id="3.40.50.11860:FF:000001">
    <property type="entry name" value="2-(3-amino-3-carboxypropyl)histidine synthase subunit 2"/>
    <property type="match status" value="1"/>
</dbReference>
<protein>
    <recommendedName>
        <fullName evidence="9">2-(3-amino-3-carboxypropyl)histidine synthase subunit 2</fullName>
    </recommendedName>
</protein>
<evidence type="ECO:0000256" key="4">
    <source>
        <dbReference type="ARBA" id="ARBA00022723"/>
    </source>
</evidence>
<dbReference type="GO" id="GO:0005737">
    <property type="term" value="C:cytoplasm"/>
    <property type="evidence" value="ECO:0007669"/>
    <property type="project" value="UniProtKB-SubCell"/>
</dbReference>
<dbReference type="SFLD" id="SFLDF00408">
    <property type="entry name" value="Diphthamide_biosynthesis_famil"/>
    <property type="match status" value="1"/>
</dbReference>
<keyword evidence="6 9" id="KW-0411">Iron-sulfur</keyword>
<evidence type="ECO:0000256" key="10">
    <source>
        <dbReference type="SAM" id="MobiDB-lite"/>
    </source>
</evidence>
<feature type="region of interest" description="Disordered" evidence="10">
    <location>
        <begin position="453"/>
        <end position="481"/>
    </location>
</feature>
<evidence type="ECO:0000313" key="11">
    <source>
        <dbReference type="EMBL" id="ODV77736.1"/>
    </source>
</evidence>
<keyword evidence="9" id="KW-0963">Cytoplasm</keyword>
<evidence type="ECO:0000256" key="1">
    <source>
        <dbReference type="ARBA" id="ARBA00001966"/>
    </source>
</evidence>
<organism evidence="11 12">
    <name type="scientific">Suhomyces tanzawaensis NRRL Y-17324</name>
    <dbReference type="NCBI Taxonomy" id="984487"/>
    <lineage>
        <taxon>Eukaryota</taxon>
        <taxon>Fungi</taxon>
        <taxon>Dikarya</taxon>
        <taxon>Ascomycota</taxon>
        <taxon>Saccharomycotina</taxon>
        <taxon>Pichiomycetes</taxon>
        <taxon>Debaryomycetaceae</taxon>
        <taxon>Suhomyces</taxon>
    </lineage>
</organism>
<dbReference type="NCBIfam" id="TIGR00272">
    <property type="entry name" value="DPH2"/>
    <property type="match status" value="1"/>
</dbReference>
<sequence>MSEAPAAPALSTHQDDTTFSYDKVKAVEKDRTHLNLPPSYDHDQLVQKINQYYSVDEIILSLKEQVDGHRKYNKITLQFPDELICDSATIVHELQRQLGATVESQPTATHQSCSGGSPCSNKTNDSCCKGVQAESSTSQKIYILADTSYSPCCVDEVAAEHVDSDLVIHFGDACLNPVDKLVTFYVFGKPTVDLDHLVAEFKARYPVGEDNKVMLMADSPHSHLLEGLYHSLKEEYPNLAYADLYLDTQSKVKVIGYQPTRSSHPLKVLNRIFSGLSDGDLDDTLSQYDLFHITVPKSPRLLQLTTRFGSVTVYDPKERKTSQGPFPNLMRRYRFMQMARTAGTIGLLVNTLSLSNTKNLINSMGKRIKDSGKKHYMFVVGKPNVAKLANFENVDMWCVLGCDHQGIILDQTNEYFKPIITPYELLLALSDDVTWTGKWETDFKKLLDQMVDEEANQEDEGNEDDEDDEDRPPEFNPVTGQYVSTSRPLRQLNHLRIAAEPEEEESETSLVKKFSSTIAIKNTVSTSAVHLQNRHWTGLGSDYNQDGLDEAGALVEEGRAGVARGYDYDREAHQ</sequence>
<evidence type="ECO:0000256" key="6">
    <source>
        <dbReference type="ARBA" id="ARBA00023014"/>
    </source>
</evidence>
<name>A0A1E4SE43_9ASCO</name>
<evidence type="ECO:0000313" key="12">
    <source>
        <dbReference type="Proteomes" id="UP000094285"/>
    </source>
</evidence>
<dbReference type="Pfam" id="PF01866">
    <property type="entry name" value="Diphthamide_syn"/>
    <property type="match status" value="1"/>
</dbReference>
<reference evidence="12" key="1">
    <citation type="submission" date="2016-05" db="EMBL/GenBank/DDBJ databases">
        <title>Comparative genomics of biotechnologically important yeasts.</title>
        <authorList>
            <consortium name="DOE Joint Genome Institute"/>
            <person name="Riley R."/>
            <person name="Haridas S."/>
            <person name="Wolfe K.H."/>
            <person name="Lopes M.R."/>
            <person name="Hittinger C.T."/>
            <person name="Goker M."/>
            <person name="Salamov A."/>
            <person name="Wisecaver J."/>
            <person name="Long T.M."/>
            <person name="Aerts A.L."/>
            <person name="Barry K."/>
            <person name="Choi C."/>
            <person name="Clum A."/>
            <person name="Coughlan A.Y."/>
            <person name="Deshpande S."/>
            <person name="Douglass A.P."/>
            <person name="Hanson S.J."/>
            <person name="Klenk H.-P."/>
            <person name="Labutti K."/>
            <person name="Lapidus A."/>
            <person name="Lindquist E."/>
            <person name="Lipzen A."/>
            <person name="Meier-Kolthoff J.P."/>
            <person name="Ohm R.A."/>
            <person name="Otillar R.P."/>
            <person name="Pangilinan J."/>
            <person name="Peng Y."/>
            <person name="Rokas A."/>
            <person name="Rosa C.A."/>
            <person name="Scheuner C."/>
            <person name="Sibirny A.A."/>
            <person name="Slot J.C."/>
            <person name="Stielow J.B."/>
            <person name="Sun H."/>
            <person name="Kurtzman C.P."/>
            <person name="Blackwell M."/>
            <person name="Grigoriev I.V."/>
            <person name="Jeffries T.W."/>
        </authorList>
    </citation>
    <scope>NUCLEOTIDE SEQUENCE [LARGE SCALE GENOMIC DNA]</scope>
    <source>
        <strain evidence="12">NRRL Y-17324</strain>
    </source>
</reference>
<keyword evidence="12" id="KW-1185">Reference proteome</keyword>